<dbReference type="Pfam" id="PF22633">
    <property type="entry name" value="F5_F8_type_C_2"/>
    <property type="match status" value="1"/>
</dbReference>
<dbReference type="SUPFAM" id="SSF49785">
    <property type="entry name" value="Galactose-binding domain-like"/>
    <property type="match status" value="1"/>
</dbReference>
<gene>
    <name evidence="1" type="ORF">FSP39_012894</name>
</gene>
<organism evidence="1 2">
    <name type="scientific">Pinctada imbricata</name>
    <name type="common">Atlantic pearl-oyster</name>
    <name type="synonym">Pinctada martensii</name>
    <dbReference type="NCBI Taxonomy" id="66713"/>
    <lineage>
        <taxon>Eukaryota</taxon>
        <taxon>Metazoa</taxon>
        <taxon>Spiralia</taxon>
        <taxon>Lophotrochozoa</taxon>
        <taxon>Mollusca</taxon>
        <taxon>Bivalvia</taxon>
        <taxon>Autobranchia</taxon>
        <taxon>Pteriomorphia</taxon>
        <taxon>Pterioida</taxon>
        <taxon>Pterioidea</taxon>
        <taxon>Pteriidae</taxon>
        <taxon>Pinctada</taxon>
    </lineage>
</organism>
<dbReference type="AlphaFoldDB" id="A0AA88YLL4"/>
<dbReference type="EMBL" id="VSWD01000002">
    <property type="protein sequence ID" value="KAK3107366.1"/>
    <property type="molecule type" value="Genomic_DNA"/>
</dbReference>
<evidence type="ECO:0000313" key="1">
    <source>
        <dbReference type="EMBL" id="KAK3107366.1"/>
    </source>
</evidence>
<name>A0AA88YLL4_PINIB</name>
<comment type="caution">
    <text evidence="1">The sequence shown here is derived from an EMBL/GenBank/DDBJ whole genome shotgun (WGS) entry which is preliminary data.</text>
</comment>
<reference evidence="1" key="1">
    <citation type="submission" date="2019-08" db="EMBL/GenBank/DDBJ databases">
        <title>The improved chromosome-level genome for the pearl oyster Pinctada fucata martensii using PacBio sequencing and Hi-C.</title>
        <authorList>
            <person name="Zheng Z."/>
        </authorList>
    </citation>
    <scope>NUCLEOTIDE SEQUENCE</scope>
    <source>
        <strain evidence="1">ZZ-2019</strain>
        <tissue evidence="1">Adductor muscle</tissue>
    </source>
</reference>
<dbReference type="Proteomes" id="UP001186944">
    <property type="component" value="Unassembled WGS sequence"/>
</dbReference>
<evidence type="ECO:0008006" key="3">
    <source>
        <dbReference type="Google" id="ProtNLM"/>
    </source>
</evidence>
<dbReference type="Gene3D" id="2.60.120.260">
    <property type="entry name" value="Galactose-binding domain-like"/>
    <property type="match status" value="1"/>
</dbReference>
<accession>A0AA88YLL4</accession>
<dbReference type="InterPro" id="IPR008979">
    <property type="entry name" value="Galactose-bd-like_sf"/>
</dbReference>
<sequence>MSSVYQGNIKDHGPEYAVDGIVDHDMWGIKTASSKTETSPWIQVDLQQVSRVDFIMVFNRWDTPFGTI</sequence>
<evidence type="ECO:0000313" key="2">
    <source>
        <dbReference type="Proteomes" id="UP001186944"/>
    </source>
</evidence>
<proteinExistence type="predicted"/>
<keyword evidence="2" id="KW-1185">Reference proteome</keyword>
<protein>
    <recommendedName>
        <fullName evidence="3">F5/8 type C domain-containing protein</fullName>
    </recommendedName>
</protein>